<feature type="transmembrane region" description="Helical" evidence="2">
    <location>
        <begin position="744"/>
        <end position="764"/>
    </location>
</feature>
<gene>
    <name evidence="3" type="ORF">DERF_010534</name>
</gene>
<evidence type="ECO:0000313" key="3">
    <source>
        <dbReference type="EMBL" id="KAH9512136.1"/>
    </source>
</evidence>
<feature type="region of interest" description="Disordered" evidence="1">
    <location>
        <begin position="376"/>
        <end position="407"/>
    </location>
</feature>
<feature type="region of interest" description="Disordered" evidence="1">
    <location>
        <begin position="184"/>
        <end position="226"/>
    </location>
</feature>
<sequence>MADNLNVGDELDSTIVADHNKSSKNTNEVWEYEAPHFFDFNQMDDQSNHDGDDNYFLKNHEYNDANDNVNDESIKENFSDESSKSLYQTPESKLDKTSLPNFSSKYELRETPLRCLYQNGHTPLRQKRSTIAEFGKRKSLSYRKSRKSVQSSKKIDDNDDDEINNVSFNMAKMVQVLDQVQLTGDQQVQSQQEEMIPPEPSNNNEDDENSIQKNSNEINDESMDGVSNITNDVVVVVEDLLSETEQEETMDNFHEISSDELKEPAQSNVDQSCKRHSYLVKSPIVRFNDDEKESSTNVLAVSFDVDGMIKTPSTLNVDEEKKLKIKNRKATPMFIFKKHGIINNKNKNDETVTKSKPMVMNISKDRSKKYWKRFSRTLNQDDDKQDDANNDKKELDHHDDKQSTKNVNLVIVDKENREPVTPKSKKVTKKTMSIDTINRLTALPKRIQTERPSQKYVSMAEQTQRFLNSARQYQPKTLWQRHKLTKPRPPLLLTEIRSRSRRRIETESNRVQSTTTSSSSSLETNDVAQQQPPAKPIAEIPLIKSMKIKSKRPLTKARTPNFCTEYRSKIYQLKHRNDNGNGKTSSSTNQPPPPVVFRARPMPDFKKIQARVAAANQMNRIKNNNNKNNKVSIGFTFSQFDWHHHHHRRSLIKSIILITLFIYSYVFIIYDFYQNEYYRYTKRISQVSPNLFGKMIELVNDALYFVLFISFYIYYTLNGQRLITLFNSSIFEAVYLPNNQRHRIITIILLIACNLNGLFIYYAVGLSNVELIQFPPTISKCLKIYVLSMIFMNESLTYFVIIYFKFGIQQTIHQMLNDIRSNTINEQECMMRIRLMATTSEEFHQIWGYAMITYVIGETFYMIMTPLSYYIGQTALMQSIVSSIHFIGAIYCIYLDMNIQTELNEIVNVFHHHQRNGRQSSKIIMIKTLKSKMMKKLLNKLYQYQSGTEMTINNETEMITIMDQISDRWQKAKINPKICYFEMIEIYHEYFQLNIYNLVIYDGKFFFTIILFAFSYFVLIIQTN</sequence>
<comment type="caution">
    <text evidence="3">The sequence shown here is derived from an EMBL/GenBank/DDBJ whole genome shotgun (WGS) entry which is preliminary data.</text>
</comment>
<evidence type="ECO:0000256" key="1">
    <source>
        <dbReference type="SAM" id="MobiDB-lite"/>
    </source>
</evidence>
<reference evidence="3" key="2">
    <citation type="journal article" date="2022" name="Res Sq">
        <title>Comparative Genomics Reveals Insights into the Divergent Evolution of Astigmatic Mites and Household Pest Adaptations.</title>
        <authorList>
            <person name="Xiong Q."/>
            <person name="Wan A.T.-Y."/>
            <person name="Liu X.-Y."/>
            <person name="Fung C.S.-H."/>
            <person name="Xiao X."/>
            <person name="Malainual N."/>
            <person name="Hou J."/>
            <person name="Wang L."/>
            <person name="Wang M."/>
            <person name="Yang K."/>
            <person name="Cui Y."/>
            <person name="Leung E."/>
            <person name="Nong W."/>
            <person name="Shin S.-K."/>
            <person name="Au S."/>
            <person name="Jeong K.Y."/>
            <person name="Chew F.T."/>
            <person name="Hui J."/>
            <person name="Leung T.F."/>
            <person name="Tungtrongchitr A."/>
            <person name="Zhong N."/>
            <person name="Liu Z."/>
            <person name="Tsui S."/>
        </authorList>
    </citation>
    <scope>NUCLEOTIDE SEQUENCE</scope>
    <source>
        <strain evidence="3">Derf</strain>
        <tissue evidence="3">Whole organism</tissue>
    </source>
</reference>
<dbReference type="AlphaFoldDB" id="A0A922L3M7"/>
<feature type="region of interest" description="Disordered" evidence="1">
    <location>
        <begin position="41"/>
        <end position="98"/>
    </location>
</feature>
<keyword evidence="4" id="KW-1185">Reference proteome</keyword>
<dbReference type="EMBL" id="ASGP02000004">
    <property type="protein sequence ID" value="KAH9512136.1"/>
    <property type="molecule type" value="Genomic_DNA"/>
</dbReference>
<evidence type="ECO:0000313" key="4">
    <source>
        <dbReference type="Proteomes" id="UP000790347"/>
    </source>
</evidence>
<feature type="region of interest" description="Disordered" evidence="1">
    <location>
        <begin position="142"/>
        <end position="161"/>
    </location>
</feature>
<feature type="compositionally biased region" description="Basic and acidic residues" evidence="1">
    <location>
        <begin position="379"/>
        <end position="403"/>
    </location>
</feature>
<feature type="region of interest" description="Disordered" evidence="1">
    <location>
        <begin position="575"/>
        <end position="594"/>
    </location>
</feature>
<feature type="compositionally biased region" description="Polar residues" evidence="1">
    <location>
        <begin position="522"/>
        <end position="532"/>
    </location>
</feature>
<accession>A0A922L3M7</accession>
<keyword evidence="2" id="KW-0812">Transmembrane</keyword>
<feature type="transmembrane region" description="Helical" evidence="2">
    <location>
        <begin position="691"/>
        <end position="715"/>
    </location>
</feature>
<feature type="transmembrane region" description="Helical" evidence="2">
    <location>
        <begin position="846"/>
        <end position="864"/>
    </location>
</feature>
<protein>
    <submittedName>
        <fullName evidence="3">Uncharacterized protein</fullName>
    </submittedName>
</protein>
<organism evidence="3 4">
    <name type="scientific">Dermatophagoides farinae</name>
    <name type="common">American house dust mite</name>
    <dbReference type="NCBI Taxonomy" id="6954"/>
    <lineage>
        <taxon>Eukaryota</taxon>
        <taxon>Metazoa</taxon>
        <taxon>Ecdysozoa</taxon>
        <taxon>Arthropoda</taxon>
        <taxon>Chelicerata</taxon>
        <taxon>Arachnida</taxon>
        <taxon>Acari</taxon>
        <taxon>Acariformes</taxon>
        <taxon>Sarcoptiformes</taxon>
        <taxon>Astigmata</taxon>
        <taxon>Psoroptidia</taxon>
        <taxon>Analgoidea</taxon>
        <taxon>Pyroglyphidae</taxon>
        <taxon>Dermatophagoidinae</taxon>
        <taxon>Dermatophagoides</taxon>
    </lineage>
</organism>
<proteinExistence type="predicted"/>
<feature type="transmembrane region" description="Helical" evidence="2">
    <location>
        <begin position="651"/>
        <end position="670"/>
    </location>
</feature>
<feature type="transmembrane region" description="Helical" evidence="2">
    <location>
        <begin position="784"/>
        <end position="806"/>
    </location>
</feature>
<feature type="transmembrane region" description="Helical" evidence="2">
    <location>
        <begin position="1005"/>
        <end position="1023"/>
    </location>
</feature>
<feature type="transmembrane region" description="Helical" evidence="2">
    <location>
        <begin position="870"/>
        <end position="894"/>
    </location>
</feature>
<keyword evidence="2" id="KW-0472">Membrane</keyword>
<keyword evidence="2" id="KW-1133">Transmembrane helix</keyword>
<name>A0A922L3M7_DERFA</name>
<dbReference type="Proteomes" id="UP000790347">
    <property type="component" value="Unassembled WGS sequence"/>
</dbReference>
<feature type="region of interest" description="Disordered" evidence="1">
    <location>
        <begin position="498"/>
        <end position="540"/>
    </location>
</feature>
<reference evidence="3" key="1">
    <citation type="submission" date="2013-05" db="EMBL/GenBank/DDBJ databases">
        <authorList>
            <person name="Yim A.K.Y."/>
            <person name="Chan T.F."/>
            <person name="Ji K.M."/>
            <person name="Liu X.Y."/>
            <person name="Zhou J.W."/>
            <person name="Li R.Q."/>
            <person name="Yang K.Y."/>
            <person name="Li J."/>
            <person name="Li M."/>
            <person name="Law P.T.W."/>
            <person name="Wu Y.L."/>
            <person name="Cai Z.L."/>
            <person name="Qin H."/>
            <person name="Bao Y."/>
            <person name="Leung R.K.K."/>
            <person name="Ng P.K.S."/>
            <person name="Zou J."/>
            <person name="Zhong X.J."/>
            <person name="Ran P.X."/>
            <person name="Zhong N.S."/>
            <person name="Liu Z.G."/>
            <person name="Tsui S.K.W."/>
        </authorList>
    </citation>
    <scope>NUCLEOTIDE SEQUENCE</scope>
    <source>
        <strain evidence="3">Derf</strain>
        <tissue evidence="3">Whole organism</tissue>
    </source>
</reference>
<evidence type="ECO:0000256" key="2">
    <source>
        <dbReference type="SAM" id="Phobius"/>
    </source>
</evidence>
<feature type="compositionally biased region" description="Polar residues" evidence="1">
    <location>
        <begin position="184"/>
        <end position="193"/>
    </location>
</feature>
<feature type="compositionally biased region" description="Basic and acidic residues" evidence="1">
    <location>
        <begin position="72"/>
        <end position="83"/>
    </location>
</feature>
<feature type="compositionally biased region" description="Polar residues" evidence="1">
    <location>
        <begin position="579"/>
        <end position="589"/>
    </location>
</feature>